<dbReference type="AlphaFoldDB" id="A0A2K3MJG4"/>
<dbReference type="PANTHER" id="PTHR46819">
    <property type="entry name" value="EF-HAND CALCIUM-BINDING DOMAIN-CONTAINING PROTEIN 7"/>
    <property type="match status" value="1"/>
</dbReference>
<organism evidence="3 4">
    <name type="scientific">Trifolium pratense</name>
    <name type="common">Red clover</name>
    <dbReference type="NCBI Taxonomy" id="57577"/>
    <lineage>
        <taxon>Eukaryota</taxon>
        <taxon>Viridiplantae</taxon>
        <taxon>Streptophyta</taxon>
        <taxon>Embryophyta</taxon>
        <taxon>Tracheophyta</taxon>
        <taxon>Spermatophyta</taxon>
        <taxon>Magnoliopsida</taxon>
        <taxon>eudicotyledons</taxon>
        <taxon>Gunneridae</taxon>
        <taxon>Pentapetalae</taxon>
        <taxon>rosids</taxon>
        <taxon>fabids</taxon>
        <taxon>Fabales</taxon>
        <taxon>Fabaceae</taxon>
        <taxon>Papilionoideae</taxon>
        <taxon>50 kb inversion clade</taxon>
        <taxon>NPAAA clade</taxon>
        <taxon>Hologalegina</taxon>
        <taxon>IRL clade</taxon>
        <taxon>Trifolieae</taxon>
        <taxon>Trifolium</taxon>
    </lineage>
</organism>
<name>A0A2K3MJG4_TRIPR</name>
<evidence type="ECO:0000256" key="1">
    <source>
        <dbReference type="ARBA" id="ARBA00022723"/>
    </source>
</evidence>
<keyword evidence="2" id="KW-0677">Repeat</keyword>
<protein>
    <submittedName>
        <fullName evidence="3">Mitochondrial rho GTPase 1-like protein</fullName>
    </submittedName>
</protein>
<dbReference type="STRING" id="57577.A0A2K3MJG4"/>
<evidence type="ECO:0000313" key="4">
    <source>
        <dbReference type="Proteomes" id="UP000236291"/>
    </source>
</evidence>
<dbReference type="EMBL" id="ASHM01064435">
    <property type="protein sequence ID" value="PNX90933.1"/>
    <property type="molecule type" value="Genomic_DNA"/>
</dbReference>
<dbReference type="PANTHER" id="PTHR46819:SF1">
    <property type="entry name" value="EF-HAND CALCIUM-BINDING DOMAIN-CONTAINING PROTEIN 7"/>
    <property type="match status" value="1"/>
</dbReference>
<gene>
    <name evidence="3" type="ORF">L195_g047061</name>
</gene>
<dbReference type="GO" id="GO:0046872">
    <property type="term" value="F:metal ion binding"/>
    <property type="evidence" value="ECO:0007669"/>
    <property type="project" value="UniProtKB-KW"/>
</dbReference>
<dbReference type="Gene3D" id="3.40.50.300">
    <property type="entry name" value="P-loop containing nucleotide triphosphate hydrolases"/>
    <property type="match status" value="1"/>
</dbReference>
<sequence>RSDESSWKASSELLIKVAGHGKDTGFQVPCLIVAAKEDQDSFTMAIQEATMVSQDTREEAPMPISVKLGDIHNIFHRIVTAAEHPHLSIPKIEAGITRKLYHKLIDRSLMLVSACFASQVLLLEDLI</sequence>
<evidence type="ECO:0000313" key="3">
    <source>
        <dbReference type="EMBL" id="PNX90933.1"/>
    </source>
</evidence>
<evidence type="ECO:0000256" key="2">
    <source>
        <dbReference type="ARBA" id="ARBA00022737"/>
    </source>
</evidence>
<proteinExistence type="predicted"/>
<accession>A0A2K3MJG4</accession>
<feature type="non-terminal residue" evidence="3">
    <location>
        <position position="1"/>
    </location>
</feature>
<comment type="caution">
    <text evidence="3">The sequence shown here is derived from an EMBL/GenBank/DDBJ whole genome shotgun (WGS) entry which is preliminary data.</text>
</comment>
<dbReference type="InterPro" id="IPR027417">
    <property type="entry name" value="P-loop_NTPase"/>
</dbReference>
<dbReference type="InterPro" id="IPR052266">
    <property type="entry name" value="Miro-EF-hand_domain"/>
</dbReference>
<keyword evidence="1" id="KW-0479">Metal-binding</keyword>
<dbReference type="ExpressionAtlas" id="A0A2K3MJG4">
    <property type="expression patterns" value="baseline"/>
</dbReference>
<dbReference type="Proteomes" id="UP000236291">
    <property type="component" value="Unassembled WGS sequence"/>
</dbReference>
<reference evidence="3 4" key="2">
    <citation type="journal article" date="2017" name="Front. Plant Sci.">
        <title>Gene Classification and Mining of Molecular Markers Useful in Red Clover (Trifolium pratense) Breeding.</title>
        <authorList>
            <person name="Istvanek J."/>
            <person name="Dluhosova J."/>
            <person name="Dluhos P."/>
            <person name="Patkova L."/>
            <person name="Nedelnik J."/>
            <person name="Repkova J."/>
        </authorList>
    </citation>
    <scope>NUCLEOTIDE SEQUENCE [LARGE SCALE GENOMIC DNA]</scope>
    <source>
        <strain evidence="4">cv. Tatra</strain>
        <tissue evidence="3">Young leaves</tissue>
    </source>
</reference>
<reference evidence="3 4" key="1">
    <citation type="journal article" date="2014" name="Am. J. Bot.">
        <title>Genome assembly and annotation for red clover (Trifolium pratense; Fabaceae).</title>
        <authorList>
            <person name="Istvanek J."/>
            <person name="Jaros M."/>
            <person name="Krenek A."/>
            <person name="Repkova J."/>
        </authorList>
    </citation>
    <scope>NUCLEOTIDE SEQUENCE [LARGE SCALE GENOMIC DNA]</scope>
    <source>
        <strain evidence="4">cv. Tatra</strain>
        <tissue evidence="3">Young leaves</tissue>
    </source>
</reference>